<evidence type="ECO:0000256" key="1">
    <source>
        <dbReference type="ARBA" id="ARBA00009995"/>
    </source>
</evidence>
<dbReference type="SUPFAM" id="SSF53756">
    <property type="entry name" value="UDP-Glycosyltransferase/glycogen phosphorylase"/>
    <property type="match status" value="1"/>
</dbReference>
<accession>B4HGF4</accession>
<gene>
    <name evidence="4" type="primary">Dsec\GM25983</name>
    <name evidence="4" type="ORF">Dsec_GM25983</name>
</gene>
<dbReference type="Proteomes" id="UP000001292">
    <property type="component" value="Unassembled WGS sequence"/>
</dbReference>
<evidence type="ECO:0000256" key="3">
    <source>
        <dbReference type="ARBA" id="ARBA00022679"/>
    </source>
</evidence>
<evidence type="ECO:0000313" key="4">
    <source>
        <dbReference type="EMBL" id="EDW42402.1"/>
    </source>
</evidence>
<dbReference type="PhylomeDB" id="B4HGF4"/>
<dbReference type="AlphaFoldDB" id="B4HGF4"/>
<dbReference type="EMBL" id="CH480815">
    <property type="protein sequence ID" value="EDW42402.1"/>
    <property type="molecule type" value="Genomic_DNA"/>
</dbReference>
<dbReference type="Pfam" id="PF00201">
    <property type="entry name" value="UDPGT"/>
    <property type="match status" value="1"/>
</dbReference>
<name>B4HGF4_DROSE</name>
<keyword evidence="5" id="KW-1185">Reference proteome</keyword>
<dbReference type="GO" id="GO:0008194">
    <property type="term" value="F:UDP-glycosyltransferase activity"/>
    <property type="evidence" value="ECO:0007669"/>
    <property type="project" value="InterPro"/>
</dbReference>
<evidence type="ECO:0000313" key="5">
    <source>
        <dbReference type="Proteomes" id="UP000001292"/>
    </source>
</evidence>
<dbReference type="HOGENOM" id="CLU_1726834_0_0_1"/>
<organism evidence="5">
    <name type="scientific">Drosophila sechellia</name>
    <name type="common">Fruit fly</name>
    <dbReference type="NCBI Taxonomy" id="7238"/>
    <lineage>
        <taxon>Eukaryota</taxon>
        <taxon>Metazoa</taxon>
        <taxon>Ecdysozoa</taxon>
        <taxon>Arthropoda</taxon>
        <taxon>Hexapoda</taxon>
        <taxon>Insecta</taxon>
        <taxon>Pterygota</taxon>
        <taxon>Neoptera</taxon>
        <taxon>Endopterygota</taxon>
        <taxon>Diptera</taxon>
        <taxon>Brachycera</taxon>
        <taxon>Muscomorpha</taxon>
        <taxon>Ephydroidea</taxon>
        <taxon>Drosophilidae</taxon>
        <taxon>Drosophila</taxon>
        <taxon>Sophophora</taxon>
    </lineage>
</organism>
<protein>
    <submittedName>
        <fullName evidence="4">GM25983</fullName>
    </submittedName>
</protein>
<proteinExistence type="inferred from homology"/>
<dbReference type="PANTHER" id="PTHR48043:SF159">
    <property type="entry name" value="EG:EG0003.4 PROTEIN-RELATED"/>
    <property type="match status" value="1"/>
</dbReference>
<evidence type="ECO:0000256" key="2">
    <source>
        <dbReference type="ARBA" id="ARBA00022676"/>
    </source>
</evidence>
<sequence>IGNPLEVSYAGITNPSEGSNAVTFQLRLANYMQSVVFSVVSHLAERRNRNWYKEVYGNDPNMPEYSEMIKNTSLVFFISHAASEGPIRPNVPSAIEIGGIQIKDKPDPLPQNISKFLGNATNGAILLSLGSNVQGKLGSRKQLSRCSTSFQN</sequence>
<dbReference type="STRING" id="7238.B4HGF4"/>
<dbReference type="InterPro" id="IPR002213">
    <property type="entry name" value="UDP_glucos_trans"/>
</dbReference>
<keyword evidence="2" id="KW-0328">Glycosyltransferase</keyword>
<dbReference type="InterPro" id="IPR050271">
    <property type="entry name" value="UDP-glycosyltransferase"/>
</dbReference>
<dbReference type="PANTHER" id="PTHR48043">
    <property type="entry name" value="EG:EG0003.4 PROTEIN-RELATED"/>
    <property type="match status" value="1"/>
</dbReference>
<feature type="non-terminal residue" evidence="4">
    <location>
        <position position="1"/>
    </location>
</feature>
<keyword evidence="3" id="KW-0808">Transferase</keyword>
<comment type="similarity">
    <text evidence="1">Belongs to the UDP-glycosyltransferase family.</text>
</comment>
<reference evidence="4 5" key="1">
    <citation type="journal article" date="2007" name="Nature">
        <title>Evolution of genes and genomes on the Drosophila phylogeny.</title>
        <authorList>
            <consortium name="Drosophila 12 Genomes Consortium"/>
            <person name="Clark A.G."/>
            <person name="Eisen M.B."/>
            <person name="Smith D.R."/>
            <person name="Bergman C.M."/>
            <person name="Oliver B."/>
            <person name="Markow T.A."/>
            <person name="Kaufman T.C."/>
            <person name="Kellis M."/>
            <person name="Gelbart W."/>
            <person name="Iyer V.N."/>
            <person name="Pollard D.A."/>
            <person name="Sackton T.B."/>
            <person name="Larracuente A.M."/>
            <person name="Singh N.D."/>
            <person name="Abad J.P."/>
            <person name="Abt D.N."/>
            <person name="Adryan B."/>
            <person name="Aguade M."/>
            <person name="Akashi H."/>
            <person name="Anderson W.W."/>
            <person name="Aquadro C.F."/>
            <person name="Ardell D.H."/>
            <person name="Arguello R."/>
            <person name="Artieri C.G."/>
            <person name="Barbash D.A."/>
            <person name="Barker D."/>
            <person name="Barsanti P."/>
            <person name="Batterham P."/>
            <person name="Batzoglou S."/>
            <person name="Begun D."/>
            <person name="Bhutkar A."/>
            <person name="Blanco E."/>
            <person name="Bosak S.A."/>
            <person name="Bradley R.K."/>
            <person name="Brand A.D."/>
            <person name="Brent M.R."/>
            <person name="Brooks A.N."/>
            <person name="Brown R.H."/>
            <person name="Butlin R.K."/>
            <person name="Caggese C."/>
            <person name="Calvi B.R."/>
            <person name="Bernardo de Carvalho A."/>
            <person name="Caspi A."/>
            <person name="Castrezana S."/>
            <person name="Celniker S.E."/>
            <person name="Chang J.L."/>
            <person name="Chapple C."/>
            <person name="Chatterji S."/>
            <person name="Chinwalla A."/>
            <person name="Civetta A."/>
            <person name="Clifton S.W."/>
            <person name="Comeron J.M."/>
            <person name="Costello J.C."/>
            <person name="Coyne J.A."/>
            <person name="Daub J."/>
            <person name="David R.G."/>
            <person name="Delcher A.L."/>
            <person name="Delehaunty K."/>
            <person name="Do C.B."/>
            <person name="Ebling H."/>
            <person name="Edwards K."/>
            <person name="Eickbush T."/>
            <person name="Evans J.D."/>
            <person name="Filipski A."/>
            <person name="Findeiss S."/>
            <person name="Freyhult E."/>
            <person name="Fulton L."/>
            <person name="Fulton R."/>
            <person name="Garcia A.C."/>
            <person name="Gardiner A."/>
            <person name="Garfield D.A."/>
            <person name="Garvin B.E."/>
            <person name="Gibson G."/>
            <person name="Gilbert D."/>
            <person name="Gnerre S."/>
            <person name="Godfrey J."/>
            <person name="Good R."/>
            <person name="Gotea V."/>
            <person name="Gravely B."/>
            <person name="Greenberg A.J."/>
            <person name="Griffiths-Jones S."/>
            <person name="Gross S."/>
            <person name="Guigo R."/>
            <person name="Gustafson E.A."/>
            <person name="Haerty W."/>
            <person name="Hahn M.W."/>
            <person name="Halligan D.L."/>
            <person name="Halpern A.L."/>
            <person name="Halter G.M."/>
            <person name="Han M.V."/>
            <person name="Heger A."/>
            <person name="Hillier L."/>
            <person name="Hinrichs A.S."/>
            <person name="Holmes I."/>
            <person name="Hoskins R.A."/>
            <person name="Hubisz M.J."/>
            <person name="Hultmark D."/>
            <person name="Huntley M.A."/>
            <person name="Jaffe D.B."/>
            <person name="Jagadeeshan S."/>
            <person name="Jeck W.R."/>
            <person name="Johnson J."/>
            <person name="Jones C.D."/>
            <person name="Jordan W.C."/>
            <person name="Karpen G.H."/>
            <person name="Kataoka E."/>
            <person name="Keightley P.D."/>
            <person name="Kheradpour P."/>
            <person name="Kirkness E.F."/>
            <person name="Koerich L.B."/>
            <person name="Kristiansen K."/>
            <person name="Kudrna D."/>
            <person name="Kulathinal R.J."/>
            <person name="Kumar S."/>
            <person name="Kwok R."/>
            <person name="Lander E."/>
            <person name="Langley C.H."/>
            <person name="Lapoint R."/>
            <person name="Lazzaro B.P."/>
            <person name="Lee S.J."/>
            <person name="Levesque L."/>
            <person name="Li R."/>
            <person name="Lin C.F."/>
            <person name="Lin M.F."/>
            <person name="Lindblad-Toh K."/>
            <person name="Llopart A."/>
            <person name="Long M."/>
            <person name="Low L."/>
            <person name="Lozovsky E."/>
            <person name="Lu J."/>
            <person name="Luo M."/>
            <person name="Machado C.A."/>
            <person name="Makalowski W."/>
            <person name="Marzo M."/>
            <person name="Matsuda M."/>
            <person name="Matzkin L."/>
            <person name="McAllister B."/>
            <person name="McBride C.S."/>
            <person name="McKernan B."/>
            <person name="McKernan K."/>
            <person name="Mendez-Lago M."/>
            <person name="Minx P."/>
            <person name="Mollenhauer M.U."/>
            <person name="Montooth K."/>
            <person name="Mount S.M."/>
            <person name="Mu X."/>
            <person name="Myers E."/>
            <person name="Negre B."/>
            <person name="Newfeld S."/>
            <person name="Nielsen R."/>
            <person name="Noor M.A."/>
            <person name="O'Grady P."/>
            <person name="Pachter L."/>
            <person name="Papaceit M."/>
            <person name="Parisi M.J."/>
            <person name="Parisi M."/>
            <person name="Parts L."/>
            <person name="Pedersen J.S."/>
            <person name="Pesole G."/>
            <person name="Phillippy A.M."/>
            <person name="Ponting C.P."/>
            <person name="Pop M."/>
            <person name="Porcelli D."/>
            <person name="Powell J.R."/>
            <person name="Prohaska S."/>
            <person name="Pruitt K."/>
            <person name="Puig M."/>
            <person name="Quesneville H."/>
            <person name="Ram K.R."/>
            <person name="Rand D."/>
            <person name="Rasmussen M.D."/>
            <person name="Reed L.K."/>
            <person name="Reenan R."/>
            <person name="Reily A."/>
            <person name="Remington K.A."/>
            <person name="Rieger T.T."/>
            <person name="Ritchie M.G."/>
            <person name="Robin C."/>
            <person name="Rogers Y.H."/>
            <person name="Rohde C."/>
            <person name="Rozas J."/>
            <person name="Rubenfield M.J."/>
            <person name="Ruiz A."/>
            <person name="Russo S."/>
            <person name="Salzberg S.L."/>
            <person name="Sanchez-Gracia A."/>
            <person name="Saranga D.J."/>
            <person name="Sato H."/>
            <person name="Schaeffer S.W."/>
            <person name="Schatz M.C."/>
            <person name="Schlenke T."/>
            <person name="Schwartz R."/>
            <person name="Segarra C."/>
            <person name="Singh R.S."/>
            <person name="Sirot L."/>
            <person name="Sirota M."/>
            <person name="Sisneros N.B."/>
            <person name="Smith C.D."/>
            <person name="Smith T.F."/>
            <person name="Spieth J."/>
            <person name="Stage D.E."/>
            <person name="Stark A."/>
            <person name="Stephan W."/>
            <person name="Strausberg R.L."/>
            <person name="Strempel S."/>
            <person name="Sturgill D."/>
            <person name="Sutton G."/>
            <person name="Sutton G.G."/>
            <person name="Tao W."/>
            <person name="Teichmann S."/>
            <person name="Tobari Y.N."/>
            <person name="Tomimura Y."/>
            <person name="Tsolas J.M."/>
            <person name="Valente V.L."/>
            <person name="Venter E."/>
            <person name="Venter J.C."/>
            <person name="Vicario S."/>
            <person name="Vieira F.G."/>
            <person name="Vilella A.J."/>
            <person name="Villasante A."/>
            <person name="Walenz B."/>
            <person name="Wang J."/>
            <person name="Wasserman M."/>
            <person name="Watts T."/>
            <person name="Wilson D."/>
            <person name="Wilson R.K."/>
            <person name="Wing R.A."/>
            <person name="Wolfner M.F."/>
            <person name="Wong A."/>
            <person name="Wong G.K."/>
            <person name="Wu C.I."/>
            <person name="Wu G."/>
            <person name="Yamamoto D."/>
            <person name="Yang H.P."/>
            <person name="Yang S.P."/>
            <person name="Yorke J.A."/>
            <person name="Yoshida K."/>
            <person name="Zdobnov E."/>
            <person name="Zhang P."/>
            <person name="Zhang Y."/>
            <person name="Zimin A.V."/>
            <person name="Baldwin J."/>
            <person name="Abdouelleil A."/>
            <person name="Abdulkadir J."/>
            <person name="Abebe A."/>
            <person name="Abera B."/>
            <person name="Abreu J."/>
            <person name="Acer S.C."/>
            <person name="Aftuck L."/>
            <person name="Alexander A."/>
            <person name="An P."/>
            <person name="Anderson E."/>
            <person name="Anderson S."/>
            <person name="Arachi H."/>
            <person name="Azer M."/>
            <person name="Bachantsang P."/>
            <person name="Barry A."/>
            <person name="Bayul T."/>
            <person name="Berlin A."/>
            <person name="Bessette D."/>
            <person name="Bloom T."/>
            <person name="Blye J."/>
            <person name="Boguslavskiy L."/>
            <person name="Bonnet C."/>
            <person name="Boukhgalter B."/>
            <person name="Bourzgui I."/>
            <person name="Brown A."/>
            <person name="Cahill P."/>
            <person name="Channer S."/>
            <person name="Cheshatsang Y."/>
            <person name="Chuda L."/>
            <person name="Citroen M."/>
            <person name="Collymore A."/>
            <person name="Cooke P."/>
            <person name="Costello M."/>
            <person name="D'Aco K."/>
            <person name="Daza R."/>
            <person name="De Haan G."/>
            <person name="DeGray S."/>
            <person name="DeMaso C."/>
            <person name="Dhargay N."/>
            <person name="Dooley K."/>
            <person name="Dooley E."/>
            <person name="Doricent M."/>
            <person name="Dorje P."/>
            <person name="Dorjee K."/>
            <person name="Dupes A."/>
            <person name="Elong R."/>
            <person name="Falk J."/>
            <person name="Farina A."/>
            <person name="Faro S."/>
            <person name="Ferguson D."/>
            <person name="Fisher S."/>
            <person name="Foley C.D."/>
            <person name="Franke A."/>
            <person name="Friedrich D."/>
            <person name="Gadbois L."/>
            <person name="Gearin G."/>
            <person name="Gearin C.R."/>
            <person name="Giannoukos G."/>
            <person name="Goode T."/>
            <person name="Graham J."/>
            <person name="Grandbois E."/>
            <person name="Grewal S."/>
            <person name="Gyaltsen K."/>
            <person name="Hafez N."/>
            <person name="Hagos B."/>
            <person name="Hall J."/>
            <person name="Henson C."/>
            <person name="Hollinger A."/>
            <person name="Honan T."/>
            <person name="Huard M.D."/>
            <person name="Hughes L."/>
            <person name="Hurhula B."/>
            <person name="Husby M.E."/>
            <person name="Kamat A."/>
            <person name="Kanga B."/>
            <person name="Kashin S."/>
            <person name="Khazanovich D."/>
            <person name="Kisner P."/>
            <person name="Lance K."/>
            <person name="Lara M."/>
            <person name="Lee W."/>
            <person name="Lennon N."/>
            <person name="Letendre F."/>
            <person name="LeVine R."/>
            <person name="Lipovsky A."/>
            <person name="Liu X."/>
            <person name="Liu J."/>
            <person name="Liu S."/>
            <person name="Lokyitsang T."/>
            <person name="Lokyitsang Y."/>
            <person name="Lubonja R."/>
            <person name="Lui A."/>
            <person name="MacDonald P."/>
            <person name="Magnisalis V."/>
            <person name="Maru K."/>
            <person name="Matthews C."/>
            <person name="McCusker W."/>
            <person name="McDonough S."/>
            <person name="Mehta T."/>
            <person name="Meldrim J."/>
            <person name="Meneus L."/>
            <person name="Mihai O."/>
            <person name="Mihalev A."/>
            <person name="Mihova T."/>
            <person name="Mittelman R."/>
            <person name="Mlenga V."/>
            <person name="Montmayeur A."/>
            <person name="Mulrain L."/>
            <person name="Navidi A."/>
            <person name="Naylor J."/>
            <person name="Negash T."/>
            <person name="Nguyen T."/>
            <person name="Nguyen N."/>
            <person name="Nicol R."/>
            <person name="Norbu C."/>
            <person name="Norbu N."/>
            <person name="Novod N."/>
            <person name="O'Neill B."/>
            <person name="Osman S."/>
            <person name="Markiewicz E."/>
            <person name="Oyono O.L."/>
            <person name="Patti C."/>
            <person name="Phunkhang P."/>
            <person name="Pierre F."/>
            <person name="Priest M."/>
            <person name="Raghuraman S."/>
            <person name="Rege F."/>
            <person name="Reyes R."/>
            <person name="Rise C."/>
            <person name="Rogov P."/>
            <person name="Ross K."/>
            <person name="Ryan E."/>
            <person name="Settipalli S."/>
            <person name="Shea T."/>
            <person name="Sherpa N."/>
            <person name="Shi L."/>
            <person name="Shih D."/>
            <person name="Sparrow T."/>
            <person name="Spaulding J."/>
            <person name="Stalker J."/>
            <person name="Stange-Thomann N."/>
            <person name="Stavropoulos S."/>
            <person name="Stone C."/>
            <person name="Strader C."/>
            <person name="Tesfaye S."/>
            <person name="Thomson T."/>
            <person name="Thoulutsang Y."/>
            <person name="Thoulutsang D."/>
            <person name="Topham K."/>
            <person name="Topping I."/>
            <person name="Tsamla T."/>
            <person name="Vassiliev H."/>
            <person name="Vo A."/>
            <person name="Wangchuk T."/>
            <person name="Wangdi T."/>
            <person name="Weiand M."/>
            <person name="Wilkinson J."/>
            <person name="Wilson A."/>
            <person name="Yadav S."/>
            <person name="Young G."/>
            <person name="Yu Q."/>
            <person name="Zembek L."/>
            <person name="Zhong D."/>
            <person name="Zimmer A."/>
            <person name="Zwirko Z."/>
            <person name="Jaffe D.B."/>
            <person name="Alvarez P."/>
            <person name="Brockman W."/>
            <person name="Butler J."/>
            <person name="Chin C."/>
            <person name="Gnerre S."/>
            <person name="Grabherr M."/>
            <person name="Kleber M."/>
            <person name="Mauceli E."/>
            <person name="MacCallum I."/>
        </authorList>
    </citation>
    <scope>NUCLEOTIDE SEQUENCE [LARGE SCALE GENOMIC DNA]</scope>
    <source>
        <strain evidence="5">Rob3c / Tucson 14021-0248.25</strain>
    </source>
</reference>